<dbReference type="PIRSF" id="PIRSF037442">
    <property type="entry name" value="UCP037442_abhydr"/>
    <property type="match status" value="1"/>
</dbReference>
<accession>A0A4D7QQP4</accession>
<protein>
    <submittedName>
        <fullName evidence="2">Alpha/beta fold hydrolase</fullName>
    </submittedName>
</protein>
<evidence type="ECO:0000259" key="1">
    <source>
        <dbReference type="Pfam" id="PF12697"/>
    </source>
</evidence>
<evidence type="ECO:0000313" key="2">
    <source>
        <dbReference type="EMBL" id="QCK88313.1"/>
    </source>
</evidence>
<dbReference type="EMBL" id="CP039865">
    <property type="protein sequence ID" value="QCK88313.1"/>
    <property type="molecule type" value="Genomic_DNA"/>
</dbReference>
<dbReference type="Pfam" id="PF12697">
    <property type="entry name" value="Abhydrolase_6"/>
    <property type="match status" value="1"/>
</dbReference>
<dbReference type="OrthoDB" id="9785076at2"/>
<dbReference type="SUPFAM" id="SSF53474">
    <property type="entry name" value="alpha/beta-Hydrolases"/>
    <property type="match status" value="1"/>
</dbReference>
<reference evidence="2 3" key="1">
    <citation type="submission" date="2019-04" db="EMBL/GenBank/DDBJ databases">
        <title>Phreatobacter aquaticus sp. nov.</title>
        <authorList>
            <person name="Choi A."/>
            <person name="Baek K."/>
        </authorList>
    </citation>
    <scope>NUCLEOTIDE SEQUENCE [LARGE SCALE GENOMIC DNA]</scope>
    <source>
        <strain evidence="2 3">NMCR1094</strain>
    </source>
</reference>
<dbReference type="InterPro" id="IPR000073">
    <property type="entry name" value="AB_hydrolase_1"/>
</dbReference>
<sequence>MAAPSPDSLDIITSDGVRLAARLFLPADQPLRAIVLHPAVGVAQDYYARFAAWLTEAHQAAVLTYDYRDFGASASAHLKASNASMALWGAVDQDAALTTLCARFPGLPVWVIGHSHGGMYVPFHAEAERVERIVTVASGLPYWTRHPLGYMPQVLAFWWLIGPAATAVLGYLPGKAMGLGADLPKDVYWQWRRWCLSPGYYRRDWGKALPVPDLGRVTCDVTLVSLADDQMMPPRQVRELATSYPAARVVHRTITPAEIGAKAIGHLRLFSERNQKAWPLLFSAT</sequence>
<dbReference type="Proteomes" id="UP000298588">
    <property type="component" value="Chromosome"/>
</dbReference>
<dbReference type="GO" id="GO:0016787">
    <property type="term" value="F:hydrolase activity"/>
    <property type="evidence" value="ECO:0007669"/>
    <property type="project" value="UniProtKB-KW"/>
</dbReference>
<dbReference type="InterPro" id="IPR017208">
    <property type="entry name" value="UCP037442_abhydr"/>
</dbReference>
<name>A0A4D7QQP4_9HYPH</name>
<dbReference type="InterPro" id="IPR029058">
    <property type="entry name" value="AB_hydrolase_fold"/>
</dbReference>
<dbReference type="RefSeq" id="WP_137101640.1">
    <property type="nucleotide sequence ID" value="NZ_CP039865.1"/>
</dbReference>
<dbReference type="AlphaFoldDB" id="A0A4D7QQP4"/>
<keyword evidence="3" id="KW-1185">Reference proteome</keyword>
<gene>
    <name evidence="2" type="ORF">E8L99_22390</name>
</gene>
<feature type="domain" description="AB hydrolase-1" evidence="1">
    <location>
        <begin position="35"/>
        <end position="249"/>
    </location>
</feature>
<evidence type="ECO:0000313" key="3">
    <source>
        <dbReference type="Proteomes" id="UP000298588"/>
    </source>
</evidence>
<organism evidence="2 3">
    <name type="scientific">Phreatobacter aquaticus</name>
    <dbReference type="NCBI Taxonomy" id="2570229"/>
    <lineage>
        <taxon>Bacteria</taxon>
        <taxon>Pseudomonadati</taxon>
        <taxon>Pseudomonadota</taxon>
        <taxon>Alphaproteobacteria</taxon>
        <taxon>Hyphomicrobiales</taxon>
        <taxon>Phreatobacteraceae</taxon>
        <taxon>Phreatobacter</taxon>
    </lineage>
</organism>
<dbReference type="KEGG" id="paqt:E8L99_22390"/>
<proteinExistence type="predicted"/>
<keyword evidence="2" id="KW-0378">Hydrolase</keyword>
<dbReference type="Gene3D" id="3.40.50.1820">
    <property type="entry name" value="alpha/beta hydrolase"/>
    <property type="match status" value="1"/>
</dbReference>